<accession>A0A8R1EBU8</accession>
<reference evidence="3" key="2">
    <citation type="submission" date="2022-06" db="UniProtKB">
        <authorList>
            <consortium name="EnsemblMetazoa"/>
        </authorList>
    </citation>
    <scope>IDENTIFICATION</scope>
    <source>
        <strain evidence="3">DF5081</strain>
    </source>
</reference>
<feature type="compositionally biased region" description="Gly residues" evidence="1">
    <location>
        <begin position="55"/>
        <end position="71"/>
    </location>
</feature>
<feature type="chain" id="PRO_5035909529" evidence="2">
    <location>
        <begin position="22"/>
        <end position="98"/>
    </location>
</feature>
<feature type="compositionally biased region" description="Low complexity" evidence="1">
    <location>
        <begin position="22"/>
        <end position="45"/>
    </location>
</feature>
<evidence type="ECO:0000256" key="1">
    <source>
        <dbReference type="SAM" id="MobiDB-lite"/>
    </source>
</evidence>
<reference evidence="4" key="1">
    <citation type="submission" date="2010-08" db="EMBL/GenBank/DDBJ databases">
        <authorList>
            <consortium name="Caenorhabditis japonica Sequencing Consortium"/>
            <person name="Wilson R.K."/>
        </authorList>
    </citation>
    <scope>NUCLEOTIDE SEQUENCE [LARGE SCALE GENOMIC DNA]</scope>
    <source>
        <strain evidence="4">DF5081</strain>
    </source>
</reference>
<evidence type="ECO:0000256" key="2">
    <source>
        <dbReference type="SAM" id="SignalP"/>
    </source>
</evidence>
<dbReference type="AlphaFoldDB" id="A0A8R1EBU8"/>
<feature type="region of interest" description="Disordered" evidence="1">
    <location>
        <begin position="22"/>
        <end position="80"/>
    </location>
</feature>
<evidence type="ECO:0000313" key="4">
    <source>
        <dbReference type="Proteomes" id="UP000005237"/>
    </source>
</evidence>
<name>A0A8R1EBU8_CAEJA</name>
<dbReference type="Proteomes" id="UP000005237">
    <property type="component" value="Unassembled WGS sequence"/>
</dbReference>
<keyword evidence="2" id="KW-0732">Signal</keyword>
<proteinExistence type="predicted"/>
<organism evidence="3 4">
    <name type="scientific">Caenorhabditis japonica</name>
    <dbReference type="NCBI Taxonomy" id="281687"/>
    <lineage>
        <taxon>Eukaryota</taxon>
        <taxon>Metazoa</taxon>
        <taxon>Ecdysozoa</taxon>
        <taxon>Nematoda</taxon>
        <taxon>Chromadorea</taxon>
        <taxon>Rhabditida</taxon>
        <taxon>Rhabditina</taxon>
        <taxon>Rhabditomorpha</taxon>
        <taxon>Rhabditoidea</taxon>
        <taxon>Rhabditidae</taxon>
        <taxon>Peloderinae</taxon>
        <taxon>Caenorhabditis</taxon>
    </lineage>
</organism>
<feature type="signal peptide" evidence="2">
    <location>
        <begin position="1"/>
        <end position="21"/>
    </location>
</feature>
<protein>
    <submittedName>
        <fullName evidence="3">Uncharacterized protein</fullName>
    </submittedName>
</protein>
<keyword evidence="4" id="KW-1185">Reference proteome</keyword>
<sequence length="98" mass="9532">MIHKTFILVVFGALLVAYSHAAESTPAKPEATPAPAPAEAAVAVPAEKEASDSGAEGGESNGGASDGGSEGGESTDSGSFDINYSLVTAVVVALAGAR</sequence>
<evidence type="ECO:0000313" key="3">
    <source>
        <dbReference type="EnsemblMetazoa" id="CJA31817.1"/>
    </source>
</evidence>
<dbReference type="EnsemblMetazoa" id="CJA31817.1">
    <property type="protein sequence ID" value="CJA31817.1"/>
    <property type="gene ID" value="WBGene00207664"/>
</dbReference>